<reference evidence="6" key="1">
    <citation type="submission" date="2022-03" db="EMBL/GenBank/DDBJ databases">
        <title>A functionally conserved STORR gene fusion in Papaver species that diverged 16.8 million years ago.</title>
        <authorList>
            <person name="Catania T."/>
        </authorList>
    </citation>
    <scope>NUCLEOTIDE SEQUENCE</scope>
    <source>
        <strain evidence="6">S-191538</strain>
    </source>
</reference>
<dbReference type="AlphaFoldDB" id="A0AA42B5M5"/>
<comment type="caution">
    <text evidence="6">The sequence shown here is derived from an EMBL/GenBank/DDBJ whole genome shotgun (WGS) entry which is preliminary data.</text>
</comment>
<dbReference type="SUPFAM" id="SSF52540">
    <property type="entry name" value="P-loop containing nucleoside triphosphate hydrolases"/>
    <property type="match status" value="1"/>
</dbReference>
<keyword evidence="2" id="KW-0547">Nucleotide-binding</keyword>
<evidence type="ECO:0000313" key="7">
    <source>
        <dbReference type="Proteomes" id="UP001177140"/>
    </source>
</evidence>
<feature type="non-terminal residue" evidence="6">
    <location>
        <position position="235"/>
    </location>
</feature>
<dbReference type="InterPro" id="IPR002182">
    <property type="entry name" value="NB-ARC"/>
</dbReference>
<proteinExistence type="predicted"/>
<dbReference type="Proteomes" id="UP001177140">
    <property type="component" value="Unassembled WGS sequence"/>
</dbReference>
<dbReference type="InterPro" id="IPR041118">
    <property type="entry name" value="Rx_N"/>
</dbReference>
<gene>
    <name evidence="6" type="ORF">MKW94_013020</name>
</gene>
<dbReference type="Gene3D" id="1.20.5.4130">
    <property type="match status" value="1"/>
</dbReference>
<name>A0AA42B5M5_PAPNU</name>
<evidence type="ECO:0000313" key="6">
    <source>
        <dbReference type="EMBL" id="MCL7051929.1"/>
    </source>
</evidence>
<dbReference type="Gene3D" id="3.40.50.300">
    <property type="entry name" value="P-loop containing nucleotide triphosphate hydrolases"/>
    <property type="match status" value="1"/>
</dbReference>
<dbReference type="InterPro" id="IPR027417">
    <property type="entry name" value="P-loop_NTPase"/>
</dbReference>
<feature type="domain" description="NB-ARC" evidence="4">
    <location>
        <begin position="169"/>
        <end position="219"/>
    </location>
</feature>
<keyword evidence="1" id="KW-0677">Repeat</keyword>
<sequence length="235" mass="26800">MVDAVVSFVVEKLGDALIGETFFLLGVRSQVEELRDELTRMQCFLRDADAREQQGDECVRNWVTEIRNLSYDVEDVVDTFLLKIDSTRKTKGIRNLVIRKTLMVKNLVHLRRVGTEILAIQARLKAISASRITYGIKDLPDNPKAQRMIQHPLRNRYPHVKDDDVIGFEKNTETLLTELMKGDERRCVVSIVGVGGLGKTTLAKKIYRHDSVKSRFDCCVLRLLVPHCMGTLRSC</sequence>
<evidence type="ECO:0000259" key="4">
    <source>
        <dbReference type="Pfam" id="PF00931"/>
    </source>
</evidence>
<organism evidence="6 7">
    <name type="scientific">Papaver nudicaule</name>
    <name type="common">Iceland poppy</name>
    <dbReference type="NCBI Taxonomy" id="74823"/>
    <lineage>
        <taxon>Eukaryota</taxon>
        <taxon>Viridiplantae</taxon>
        <taxon>Streptophyta</taxon>
        <taxon>Embryophyta</taxon>
        <taxon>Tracheophyta</taxon>
        <taxon>Spermatophyta</taxon>
        <taxon>Magnoliopsida</taxon>
        <taxon>Ranunculales</taxon>
        <taxon>Papaveraceae</taxon>
        <taxon>Papaveroideae</taxon>
        <taxon>Papaver</taxon>
    </lineage>
</organism>
<dbReference type="EMBL" id="JAJJMA010344038">
    <property type="protein sequence ID" value="MCL7051929.1"/>
    <property type="molecule type" value="Genomic_DNA"/>
</dbReference>
<evidence type="ECO:0000256" key="2">
    <source>
        <dbReference type="ARBA" id="ARBA00022741"/>
    </source>
</evidence>
<evidence type="ECO:0000256" key="1">
    <source>
        <dbReference type="ARBA" id="ARBA00022737"/>
    </source>
</evidence>
<keyword evidence="3" id="KW-0611">Plant defense</keyword>
<protein>
    <submittedName>
        <fullName evidence="6">Uncharacterized protein</fullName>
    </submittedName>
</protein>
<dbReference type="CDD" id="cd14798">
    <property type="entry name" value="RX-CC_like"/>
    <property type="match status" value="1"/>
</dbReference>
<accession>A0AA42B5M5</accession>
<dbReference type="GO" id="GO:0043531">
    <property type="term" value="F:ADP binding"/>
    <property type="evidence" value="ECO:0007669"/>
    <property type="project" value="InterPro"/>
</dbReference>
<dbReference type="InterPro" id="IPR038005">
    <property type="entry name" value="RX-like_CC"/>
</dbReference>
<evidence type="ECO:0000259" key="5">
    <source>
        <dbReference type="Pfam" id="PF18052"/>
    </source>
</evidence>
<evidence type="ECO:0000256" key="3">
    <source>
        <dbReference type="ARBA" id="ARBA00022821"/>
    </source>
</evidence>
<keyword evidence="7" id="KW-1185">Reference proteome</keyword>
<feature type="domain" description="Disease resistance N-terminal" evidence="5">
    <location>
        <begin position="5"/>
        <end position="89"/>
    </location>
</feature>
<dbReference type="Pfam" id="PF00931">
    <property type="entry name" value="NB-ARC"/>
    <property type="match status" value="1"/>
</dbReference>
<dbReference type="PANTHER" id="PTHR19338:SF66">
    <property type="entry name" value="NB-ARC DOMAIN-CONTAINING PROTEIN"/>
    <property type="match status" value="1"/>
</dbReference>
<dbReference type="PANTHER" id="PTHR19338">
    <property type="entry name" value="TRANSLOCASE OF INNER MITOCHONDRIAL MEMBRANE 13 HOMOLOG"/>
    <property type="match status" value="1"/>
</dbReference>
<dbReference type="Pfam" id="PF18052">
    <property type="entry name" value="Rx_N"/>
    <property type="match status" value="1"/>
</dbReference>
<dbReference type="GO" id="GO:0006952">
    <property type="term" value="P:defense response"/>
    <property type="evidence" value="ECO:0007669"/>
    <property type="project" value="UniProtKB-KW"/>
</dbReference>